<dbReference type="EMBL" id="JAIWQS010000010">
    <property type="protein sequence ID" value="KAJ8752676.1"/>
    <property type="molecule type" value="Genomic_DNA"/>
</dbReference>
<dbReference type="InterPro" id="IPR036893">
    <property type="entry name" value="SBP_sf"/>
</dbReference>
<keyword evidence="8" id="KW-1185">Reference proteome</keyword>
<dbReference type="InterPro" id="IPR004333">
    <property type="entry name" value="SBP_dom"/>
</dbReference>
<evidence type="ECO:0000256" key="3">
    <source>
        <dbReference type="ARBA" id="ARBA00022833"/>
    </source>
</evidence>
<reference evidence="7 8" key="1">
    <citation type="submission" date="2021-09" db="EMBL/GenBank/DDBJ databases">
        <title>Genomic insights and catalytic innovation underlie evolution of tropane alkaloids biosynthesis.</title>
        <authorList>
            <person name="Wang Y.-J."/>
            <person name="Tian T."/>
            <person name="Huang J.-P."/>
            <person name="Huang S.-X."/>
        </authorList>
    </citation>
    <scope>NUCLEOTIDE SEQUENCE [LARGE SCALE GENOMIC DNA]</scope>
    <source>
        <strain evidence="7">KIB-2018</strain>
        <tissue evidence="7">Leaf</tissue>
    </source>
</reference>
<organism evidence="7 8">
    <name type="scientific">Erythroxylum novogranatense</name>
    <dbReference type="NCBI Taxonomy" id="1862640"/>
    <lineage>
        <taxon>Eukaryota</taxon>
        <taxon>Viridiplantae</taxon>
        <taxon>Streptophyta</taxon>
        <taxon>Embryophyta</taxon>
        <taxon>Tracheophyta</taxon>
        <taxon>Spermatophyta</taxon>
        <taxon>Magnoliopsida</taxon>
        <taxon>eudicotyledons</taxon>
        <taxon>Gunneridae</taxon>
        <taxon>Pentapetalae</taxon>
        <taxon>rosids</taxon>
        <taxon>fabids</taxon>
        <taxon>Malpighiales</taxon>
        <taxon>Erythroxylaceae</taxon>
        <taxon>Erythroxylum</taxon>
    </lineage>
</organism>
<name>A0AAV8SK73_9ROSI</name>
<proteinExistence type="predicted"/>
<evidence type="ECO:0000256" key="2">
    <source>
        <dbReference type="ARBA" id="ARBA00022771"/>
    </source>
</evidence>
<accession>A0AAV8SK73</accession>
<dbReference type="GO" id="GO:0003677">
    <property type="term" value="F:DNA binding"/>
    <property type="evidence" value="ECO:0007669"/>
    <property type="project" value="InterPro"/>
</dbReference>
<feature type="region of interest" description="Disordered" evidence="5">
    <location>
        <begin position="49"/>
        <end position="90"/>
    </location>
</feature>
<dbReference type="PANTHER" id="PTHR31251:SF207">
    <property type="entry name" value="SQUAMOSA PROMOTER-BINDING-LIKE PROTEIN 13A-RELATED"/>
    <property type="match status" value="1"/>
</dbReference>
<evidence type="ECO:0000256" key="1">
    <source>
        <dbReference type="ARBA" id="ARBA00022723"/>
    </source>
</evidence>
<dbReference type="SUPFAM" id="SSF103612">
    <property type="entry name" value="SBT domain"/>
    <property type="match status" value="1"/>
</dbReference>
<dbReference type="Gene3D" id="4.10.1100.10">
    <property type="entry name" value="Transcription factor, SBP-box domain"/>
    <property type="match status" value="1"/>
</dbReference>
<protein>
    <recommendedName>
        <fullName evidence="6">SBP-type domain-containing protein</fullName>
    </recommendedName>
</protein>
<dbReference type="GO" id="GO:0008270">
    <property type="term" value="F:zinc ion binding"/>
    <property type="evidence" value="ECO:0007669"/>
    <property type="project" value="UniProtKB-KW"/>
</dbReference>
<evidence type="ECO:0000313" key="8">
    <source>
        <dbReference type="Proteomes" id="UP001159364"/>
    </source>
</evidence>
<keyword evidence="2 4" id="KW-0863">Zinc-finger</keyword>
<dbReference type="AlphaFoldDB" id="A0AAV8SK73"/>
<dbReference type="Proteomes" id="UP001159364">
    <property type="component" value="Linkage Group LG10"/>
</dbReference>
<keyword evidence="3" id="KW-0862">Zinc</keyword>
<dbReference type="PROSITE" id="PS51141">
    <property type="entry name" value="ZF_SBP"/>
    <property type="match status" value="1"/>
</dbReference>
<dbReference type="InterPro" id="IPR044817">
    <property type="entry name" value="SBP-like"/>
</dbReference>
<evidence type="ECO:0000313" key="7">
    <source>
        <dbReference type="EMBL" id="KAJ8752676.1"/>
    </source>
</evidence>
<feature type="domain" description="SBP-type" evidence="6">
    <location>
        <begin position="96"/>
        <end position="173"/>
    </location>
</feature>
<feature type="compositionally biased region" description="Low complexity" evidence="5">
    <location>
        <begin position="72"/>
        <end position="84"/>
    </location>
</feature>
<dbReference type="PANTHER" id="PTHR31251">
    <property type="entry name" value="SQUAMOSA PROMOTER-BINDING-LIKE PROTEIN 4"/>
    <property type="match status" value="1"/>
</dbReference>
<feature type="compositionally biased region" description="Polar residues" evidence="5">
    <location>
        <begin position="54"/>
        <end position="65"/>
    </location>
</feature>
<gene>
    <name evidence="7" type="ORF">K2173_005565</name>
</gene>
<keyword evidence="1" id="KW-0479">Metal-binding</keyword>
<sequence length="396" mass="44438">MDWKLKAGSWDLSEFEQEAVSKMDVAAFDRPNMVQDYRVREDCSIDLRLGEGGSNSSEDSINRWKQQPPPSEVSKVESSTSGSTKRARGAGNGTQVVSCLVDGCKANLSCCRDYHRRHKVCELHSKSPQVTIGGQKQRFCQQCSRFHSPEEFDEGKRSCRKRLDGHNRRRRKPQPDPLSYSGSFFCNYQGSQLLTFSGSHAYPSTTVVNSSWIGAVNTETISNGRHFNFRQQIQLPDKQSLFLGSSLNTYKEGKKFLLLEPDNPNLGNQPTPEPSICQPLLTTFSLAETSGGTGNHAMFFDNDRLATRVRDSDCALSLLSSSRMRTPVNHILQPDSLHNMQPLDQCLHVNTLDPMEPVFVSHSRDAHDVDCSGMFQMRPGDSTRNKVSHALPFTWE</sequence>
<evidence type="ECO:0000259" key="6">
    <source>
        <dbReference type="PROSITE" id="PS51141"/>
    </source>
</evidence>
<comment type="caution">
    <text evidence="7">The sequence shown here is derived from an EMBL/GenBank/DDBJ whole genome shotgun (WGS) entry which is preliminary data.</text>
</comment>
<dbReference type="GO" id="GO:0005634">
    <property type="term" value="C:nucleus"/>
    <property type="evidence" value="ECO:0007669"/>
    <property type="project" value="InterPro"/>
</dbReference>
<evidence type="ECO:0000256" key="4">
    <source>
        <dbReference type="PROSITE-ProRule" id="PRU00470"/>
    </source>
</evidence>
<dbReference type="Pfam" id="PF03110">
    <property type="entry name" value="SBP"/>
    <property type="match status" value="1"/>
</dbReference>
<evidence type="ECO:0000256" key="5">
    <source>
        <dbReference type="SAM" id="MobiDB-lite"/>
    </source>
</evidence>